<dbReference type="Proteomes" id="UP000601736">
    <property type="component" value="Unassembled WGS sequence"/>
</dbReference>
<gene>
    <name evidence="1" type="ORF">NMYAN_10003</name>
</gene>
<evidence type="ECO:0000313" key="1">
    <source>
        <dbReference type="EMBL" id="CAE6482790.1"/>
    </source>
</evidence>
<proteinExistence type="predicted"/>
<reference evidence="1" key="1">
    <citation type="submission" date="2021-02" db="EMBL/GenBank/DDBJ databases">
        <authorList>
            <person name="Han P."/>
        </authorList>
    </citation>
    <scope>NUCLEOTIDE SEQUENCE</scope>
    <source>
        <strain evidence="1">Nitrosomonas nitrosa 18-3D</strain>
    </source>
</reference>
<comment type="caution">
    <text evidence="1">The sequence shown here is derived from an EMBL/GenBank/DDBJ whole genome shotgun (WGS) entry which is preliminary data.</text>
</comment>
<sequence length="50" mass="5507">MFSTQDPTLFADGTGITAAIHIFDKDKQIRHCEERSDAAIQSTVHFIDAG</sequence>
<name>A0A8H9D8N5_9PROT</name>
<dbReference type="RefSeq" id="WP_204799115.1">
    <property type="nucleotide sequence ID" value="NZ_CAJNAP010000001.1"/>
</dbReference>
<accession>A0A8H9D8N5</accession>
<protein>
    <submittedName>
        <fullName evidence="1">Uncharacterized protein</fullName>
    </submittedName>
</protein>
<dbReference type="EMBL" id="CAJNAP010000001">
    <property type="protein sequence ID" value="CAE6482790.1"/>
    <property type="molecule type" value="Genomic_DNA"/>
</dbReference>
<organism evidence="1 2">
    <name type="scientific">Nitrosomonas nitrosa</name>
    <dbReference type="NCBI Taxonomy" id="52442"/>
    <lineage>
        <taxon>Bacteria</taxon>
        <taxon>Pseudomonadati</taxon>
        <taxon>Pseudomonadota</taxon>
        <taxon>Betaproteobacteria</taxon>
        <taxon>Nitrosomonadales</taxon>
        <taxon>Nitrosomonadaceae</taxon>
        <taxon>Nitrosomonas</taxon>
    </lineage>
</organism>
<evidence type="ECO:0000313" key="2">
    <source>
        <dbReference type="Proteomes" id="UP000601736"/>
    </source>
</evidence>
<dbReference type="AlphaFoldDB" id="A0A8H9D8N5"/>